<dbReference type="Proteomes" id="UP000585437">
    <property type="component" value="Unassembled WGS sequence"/>
</dbReference>
<accession>A0A7X0MR53</accession>
<keyword evidence="1" id="KW-0378">Hydrolase</keyword>
<dbReference type="AlphaFoldDB" id="A0A7X0MR53"/>
<sequence>MTLDESNQIIVNAFKNNKFGVSPTSTRGAVQNFSKKHGLEGAEFTEALASAIASGLIAPMADSALTIRNAGRAMLPAR</sequence>
<protein>
    <submittedName>
        <fullName evidence="1">Peptidoglycan hydrolase-like protein with peptidoglycan-binding domain</fullName>
    </submittedName>
</protein>
<organism evidence="1 2">
    <name type="scientific">Rhizobium soli</name>
    <dbReference type="NCBI Taxonomy" id="424798"/>
    <lineage>
        <taxon>Bacteria</taxon>
        <taxon>Pseudomonadati</taxon>
        <taxon>Pseudomonadota</taxon>
        <taxon>Alphaproteobacteria</taxon>
        <taxon>Hyphomicrobiales</taxon>
        <taxon>Rhizobiaceae</taxon>
        <taxon>Rhizobium/Agrobacterium group</taxon>
        <taxon>Rhizobium</taxon>
    </lineage>
</organism>
<dbReference type="EMBL" id="JACHBU010000002">
    <property type="protein sequence ID" value="MBB6508219.1"/>
    <property type="molecule type" value="Genomic_DNA"/>
</dbReference>
<keyword evidence="2" id="KW-1185">Reference proteome</keyword>
<gene>
    <name evidence="1" type="ORF">F4695_001551</name>
</gene>
<comment type="caution">
    <text evidence="1">The sequence shown here is derived from an EMBL/GenBank/DDBJ whole genome shotgun (WGS) entry which is preliminary data.</text>
</comment>
<dbReference type="RefSeq" id="WP_162728301.1">
    <property type="nucleotide sequence ID" value="NZ_JACHBU010000002.1"/>
</dbReference>
<evidence type="ECO:0000313" key="2">
    <source>
        <dbReference type="Proteomes" id="UP000585437"/>
    </source>
</evidence>
<reference evidence="1 2" key="1">
    <citation type="submission" date="2020-08" db="EMBL/GenBank/DDBJ databases">
        <title>The Agave Microbiome: Exploring the role of microbial communities in plant adaptations to desert environments.</title>
        <authorList>
            <person name="Partida-Martinez L.P."/>
        </authorList>
    </citation>
    <scope>NUCLEOTIDE SEQUENCE [LARGE SCALE GENOMIC DNA]</scope>
    <source>
        <strain evidence="1 2">AS3.12</strain>
    </source>
</reference>
<evidence type="ECO:0000313" key="1">
    <source>
        <dbReference type="EMBL" id="MBB6508219.1"/>
    </source>
</evidence>
<dbReference type="GO" id="GO:0016787">
    <property type="term" value="F:hydrolase activity"/>
    <property type="evidence" value="ECO:0007669"/>
    <property type="project" value="UniProtKB-KW"/>
</dbReference>
<proteinExistence type="predicted"/>
<name>A0A7X0MR53_9HYPH</name>